<dbReference type="InterPro" id="IPR020555">
    <property type="entry name" value="MECDP_synthase_CS"/>
</dbReference>
<name>A0ABQ0E0W7_9PORP</name>
<comment type="caution">
    <text evidence="7">Lacks conserved residue(s) required for the propagation of feature annotation.</text>
</comment>
<dbReference type="SUPFAM" id="SSF69765">
    <property type="entry name" value="IpsF-like"/>
    <property type="match status" value="1"/>
</dbReference>
<dbReference type="HAMAP" id="MF_00107">
    <property type="entry name" value="IspF"/>
    <property type="match status" value="1"/>
</dbReference>
<feature type="binding site" evidence="7">
    <location>
        <begin position="62"/>
        <end position="64"/>
    </location>
    <ligand>
        <name>4-CDP-2-C-methyl-D-erythritol 2-phosphate</name>
        <dbReference type="ChEBI" id="CHEBI:57919"/>
    </ligand>
</feature>
<feature type="binding site" evidence="7">
    <location>
        <begin position="40"/>
        <end position="41"/>
    </location>
    <ligand>
        <name>4-CDP-2-C-methyl-D-erythritol 2-phosphate</name>
        <dbReference type="ChEBI" id="CHEBI:57919"/>
    </ligand>
</feature>
<feature type="binding site" evidence="7">
    <location>
        <begin position="137"/>
        <end position="140"/>
    </location>
    <ligand>
        <name>4-CDP-2-C-methyl-D-erythritol 2-phosphate</name>
        <dbReference type="ChEBI" id="CHEBI:57919"/>
    </ligand>
</feature>
<comment type="caution">
    <text evidence="10">The sequence shown here is derived from an EMBL/GenBank/DDBJ whole genome shotgun (WGS) entry which is preliminary data.</text>
</comment>
<comment type="function">
    <text evidence="7">Involved in the biosynthesis of isopentenyl diphosphate (IPP) and dimethylallyl diphosphate (DMAPP), two major building blocks of isoprenoid compounds. Catalyzes the conversion of 4-diphosphocytidyl-2-C-methyl-D-erythritol 2-phosphate (CDP-ME2P) to 2-C-methyl-D-erythritol 2,4-cyclodiphosphate (ME-CPP) with a corresponding release of cytidine 5-monophosphate (CMP).</text>
</comment>
<feature type="site" description="Transition state stabilizer" evidence="7">
    <location>
        <position position="40"/>
    </location>
</feature>
<keyword evidence="11" id="KW-1185">Reference proteome</keyword>
<feature type="binding site" evidence="7">
    <location>
        <begin position="13"/>
        <end position="15"/>
    </location>
    <ligand>
        <name>4-CDP-2-C-methyl-D-erythritol 2-phosphate</name>
        <dbReference type="ChEBI" id="CHEBI:57919"/>
    </ligand>
</feature>
<evidence type="ECO:0000259" key="9">
    <source>
        <dbReference type="Pfam" id="PF02542"/>
    </source>
</evidence>
<dbReference type="NCBIfam" id="TIGR00151">
    <property type="entry name" value="ispF"/>
    <property type="match status" value="1"/>
</dbReference>
<dbReference type="Gene3D" id="3.30.1330.50">
    <property type="entry name" value="2-C-methyl-D-erythritol 2,4-cyclodiphosphate synthase"/>
    <property type="match status" value="1"/>
</dbReference>
<dbReference type="CDD" id="cd00554">
    <property type="entry name" value="MECDP_synthase"/>
    <property type="match status" value="1"/>
</dbReference>
<evidence type="ECO:0000256" key="5">
    <source>
        <dbReference type="ARBA" id="ARBA00023229"/>
    </source>
</evidence>
<feature type="binding site" evidence="7">
    <location>
        <position position="13"/>
    </location>
    <ligand>
        <name>a divalent metal cation</name>
        <dbReference type="ChEBI" id="CHEBI:60240"/>
    </ligand>
</feature>
<dbReference type="Pfam" id="PF02542">
    <property type="entry name" value="YgbB"/>
    <property type="match status" value="1"/>
</dbReference>
<dbReference type="PROSITE" id="PS01350">
    <property type="entry name" value="ISPF"/>
    <property type="match status" value="1"/>
</dbReference>
<comment type="pathway">
    <text evidence="2 7">Isoprenoid biosynthesis; isopentenyl diphosphate biosynthesis via DXP pathway; isopentenyl diphosphate from 1-deoxy-D-xylulose 5-phosphate: step 4/6.</text>
</comment>
<dbReference type="Proteomes" id="UP001628220">
    <property type="component" value="Unassembled WGS sequence"/>
</dbReference>
<comment type="catalytic activity">
    <reaction evidence="1 7 8">
        <text>4-CDP-2-C-methyl-D-erythritol 2-phosphate = 2-C-methyl-D-erythritol 2,4-cyclic diphosphate + CMP</text>
        <dbReference type="Rhea" id="RHEA:23864"/>
        <dbReference type="ChEBI" id="CHEBI:57919"/>
        <dbReference type="ChEBI" id="CHEBI:58483"/>
        <dbReference type="ChEBI" id="CHEBI:60377"/>
        <dbReference type="EC" id="4.6.1.12"/>
    </reaction>
</comment>
<dbReference type="EC" id="4.6.1.12" evidence="3 7"/>
<protein>
    <recommendedName>
        <fullName evidence="3 7">2-C-methyl-D-erythritol 2,4-cyclodiphosphate synthase</fullName>
        <shortName evidence="7">MECDP-synthase</shortName>
        <shortName evidence="7">MECPP-synthase</shortName>
        <shortName evidence="7">MECPS</shortName>
        <ecNumber evidence="3 7">4.6.1.12</ecNumber>
    </recommendedName>
</protein>
<evidence type="ECO:0000256" key="6">
    <source>
        <dbReference type="ARBA" id="ARBA00023239"/>
    </source>
</evidence>
<feature type="binding site" evidence="7">
    <location>
        <position position="144"/>
    </location>
    <ligand>
        <name>4-CDP-2-C-methyl-D-erythritol 2-phosphate</name>
        <dbReference type="ChEBI" id="CHEBI:57919"/>
    </ligand>
</feature>
<feature type="binding site" evidence="7">
    <location>
        <position position="147"/>
    </location>
    <ligand>
        <name>4-CDP-2-C-methyl-D-erythritol 2-phosphate</name>
        <dbReference type="ChEBI" id="CHEBI:57919"/>
    </ligand>
</feature>
<gene>
    <name evidence="7 10" type="primary">ispF</name>
    <name evidence="10" type="ORF">Tsumi_04110</name>
</gene>
<evidence type="ECO:0000256" key="7">
    <source>
        <dbReference type="HAMAP-Rule" id="MF_00107"/>
    </source>
</evidence>
<dbReference type="RefSeq" id="WP_411915120.1">
    <property type="nucleotide sequence ID" value="NZ_BAAFSF010000001.1"/>
</dbReference>
<comment type="cofactor">
    <cofactor evidence="7">
        <name>a divalent metal cation</name>
        <dbReference type="ChEBI" id="CHEBI:60240"/>
    </cofactor>
    <text evidence="7">Binds 1 divalent metal cation per subunit.</text>
</comment>
<dbReference type="PANTHER" id="PTHR43181">
    <property type="entry name" value="2-C-METHYL-D-ERYTHRITOL 2,4-CYCLODIPHOSPHATE SYNTHASE, CHLOROPLASTIC"/>
    <property type="match status" value="1"/>
</dbReference>
<comment type="similarity">
    <text evidence="7 8">Belongs to the IspF family.</text>
</comment>
<dbReference type="InterPro" id="IPR003526">
    <property type="entry name" value="MECDP_synthase"/>
</dbReference>
<sequence>MTRIPFAVGNGFDVHRFRQEGGQLVLCGVQIPFERGLLAHSDGDVALHALCDALLGAASLRDIGYHFPPSEEAYKDISSKILLAKVVALVKQQGWLVANVDITIMAERPKLKDYIELMRHALSEIVGPDTLISVKATTCEGLGFVGREEGIATFATALLYRNE</sequence>
<evidence type="ECO:0000256" key="4">
    <source>
        <dbReference type="ARBA" id="ARBA00022723"/>
    </source>
</evidence>
<organism evidence="10 11">
    <name type="scientific">Porphyromonas miyakawae</name>
    <dbReference type="NCBI Taxonomy" id="3137470"/>
    <lineage>
        <taxon>Bacteria</taxon>
        <taxon>Pseudomonadati</taxon>
        <taxon>Bacteroidota</taxon>
        <taxon>Bacteroidia</taxon>
        <taxon>Bacteroidales</taxon>
        <taxon>Porphyromonadaceae</taxon>
        <taxon>Porphyromonas</taxon>
    </lineage>
</organism>
<feature type="binding site" evidence="7">
    <location>
        <position position="15"/>
    </location>
    <ligand>
        <name>a divalent metal cation</name>
        <dbReference type="ChEBI" id="CHEBI:60240"/>
    </ligand>
</feature>
<feature type="domain" description="2-C-methyl-D-erythritol 2,4-cyclodiphosphate synthase" evidence="9">
    <location>
        <begin position="7"/>
        <end position="159"/>
    </location>
</feature>
<evidence type="ECO:0000313" key="10">
    <source>
        <dbReference type="EMBL" id="GAB1251307.1"/>
    </source>
</evidence>
<reference evidence="10 11" key="1">
    <citation type="journal article" date="2025" name="Int. J. Syst. Evol. Microbiol.">
        <title>Desulfovibrio falkowii sp. nov., Porphyromonas miyakawae sp. nov., Mediterraneibacter flintii sp. nov. and Owariibacterium komagatae gen. nov., sp. nov., isolated from human faeces.</title>
        <authorList>
            <person name="Hamaguchi T."/>
            <person name="Ohara M."/>
            <person name="Hisatomi A."/>
            <person name="Sekiguchi K."/>
            <person name="Takeda J.I."/>
            <person name="Ueyama J."/>
            <person name="Ito M."/>
            <person name="Nishiwaki H."/>
            <person name="Ogi T."/>
            <person name="Hirayama M."/>
            <person name="Ohkuma M."/>
            <person name="Sakamoto M."/>
            <person name="Ohno K."/>
        </authorList>
    </citation>
    <scope>NUCLEOTIDE SEQUENCE [LARGE SCALE GENOMIC DNA]</scope>
    <source>
        <strain evidence="10 11">13CB11C</strain>
    </source>
</reference>
<evidence type="ECO:0000256" key="2">
    <source>
        <dbReference type="ARBA" id="ARBA00004709"/>
    </source>
</evidence>
<evidence type="ECO:0000256" key="3">
    <source>
        <dbReference type="ARBA" id="ARBA00012579"/>
    </source>
</evidence>
<evidence type="ECO:0000256" key="1">
    <source>
        <dbReference type="ARBA" id="ARBA00000200"/>
    </source>
</evidence>
<keyword evidence="4 7" id="KW-0479">Metal-binding</keyword>
<feature type="binding site" evidence="7">
    <location>
        <position position="48"/>
    </location>
    <ligand>
        <name>a divalent metal cation</name>
        <dbReference type="ChEBI" id="CHEBI:60240"/>
    </ligand>
</feature>
<evidence type="ECO:0000256" key="8">
    <source>
        <dbReference type="RuleBase" id="RU004395"/>
    </source>
</evidence>
<comment type="subunit">
    <text evidence="7">Homotrimer.</text>
</comment>
<dbReference type="EMBL" id="BAAFSF010000001">
    <property type="protein sequence ID" value="GAB1251307.1"/>
    <property type="molecule type" value="Genomic_DNA"/>
</dbReference>
<dbReference type="PANTHER" id="PTHR43181:SF1">
    <property type="entry name" value="2-C-METHYL-D-ERYTHRITOL 2,4-CYCLODIPHOSPHATE SYNTHASE, CHLOROPLASTIC"/>
    <property type="match status" value="1"/>
</dbReference>
<keyword evidence="6 7" id="KW-0456">Lyase</keyword>
<feature type="site" description="Transition state stabilizer" evidence="7">
    <location>
        <position position="138"/>
    </location>
</feature>
<evidence type="ECO:0000313" key="11">
    <source>
        <dbReference type="Proteomes" id="UP001628220"/>
    </source>
</evidence>
<dbReference type="InterPro" id="IPR036571">
    <property type="entry name" value="MECDP_synthase_sf"/>
</dbReference>
<proteinExistence type="inferred from homology"/>
<accession>A0ABQ0E0W7</accession>
<keyword evidence="5 7" id="KW-0414">Isoprene biosynthesis</keyword>